<organism evidence="4 5">
    <name type="scientific">Cyclospora cayetanensis</name>
    <dbReference type="NCBI Taxonomy" id="88456"/>
    <lineage>
        <taxon>Eukaryota</taxon>
        <taxon>Sar</taxon>
        <taxon>Alveolata</taxon>
        <taxon>Apicomplexa</taxon>
        <taxon>Conoidasida</taxon>
        <taxon>Coccidia</taxon>
        <taxon>Eucoccidiorida</taxon>
        <taxon>Eimeriorina</taxon>
        <taxon>Eimeriidae</taxon>
        <taxon>Cyclospora</taxon>
    </lineage>
</organism>
<dbReference type="Pfam" id="PF00886">
    <property type="entry name" value="Ribosomal_S16"/>
    <property type="match status" value="1"/>
</dbReference>
<dbReference type="GO" id="GO:0005739">
    <property type="term" value="C:mitochondrion"/>
    <property type="evidence" value="ECO:0007669"/>
    <property type="project" value="GOC"/>
</dbReference>
<dbReference type="OrthoDB" id="407221at2759"/>
<keyword evidence="3" id="KW-0687">Ribonucleoprotein</keyword>
<dbReference type="SUPFAM" id="SSF54565">
    <property type="entry name" value="Ribosomal protein S16"/>
    <property type="match status" value="1"/>
</dbReference>
<keyword evidence="4" id="KW-1185">Reference proteome</keyword>
<dbReference type="InterPro" id="IPR023803">
    <property type="entry name" value="Ribosomal_bS16_dom_sf"/>
</dbReference>
<dbReference type="PANTHER" id="PTHR12919:SF20">
    <property type="entry name" value="SMALL RIBOSOMAL SUBUNIT PROTEIN BS16M"/>
    <property type="match status" value="1"/>
</dbReference>
<dbReference type="GO" id="GO:0015935">
    <property type="term" value="C:small ribosomal subunit"/>
    <property type="evidence" value="ECO:0007669"/>
    <property type="project" value="TreeGrafter"/>
</dbReference>
<gene>
    <name evidence="5" type="primary">LOC113147099</name>
</gene>
<comment type="similarity">
    <text evidence="1">Belongs to the bacterial ribosomal protein bS16 family.</text>
</comment>
<dbReference type="GO" id="GO:0003735">
    <property type="term" value="F:structural constituent of ribosome"/>
    <property type="evidence" value="ECO:0007669"/>
    <property type="project" value="InterPro"/>
</dbReference>
<dbReference type="NCBIfam" id="TIGR00002">
    <property type="entry name" value="S16"/>
    <property type="match status" value="1"/>
</dbReference>
<reference evidence="5" key="1">
    <citation type="submission" date="2025-08" db="UniProtKB">
        <authorList>
            <consortium name="RefSeq"/>
        </authorList>
    </citation>
    <scope>IDENTIFICATION</scope>
</reference>
<dbReference type="RefSeq" id="XP_026192224.1">
    <property type="nucleotide sequence ID" value="XM_026336439.1"/>
</dbReference>
<dbReference type="Gene3D" id="3.30.1320.10">
    <property type="match status" value="1"/>
</dbReference>
<protein>
    <submittedName>
        <fullName evidence="5">30S ribosomal protein S16-2, chloroplastic/mitochondrial-like</fullName>
    </submittedName>
</protein>
<keyword evidence="2" id="KW-0689">Ribosomal protein</keyword>
<proteinExistence type="inferred from homology"/>
<evidence type="ECO:0000313" key="4">
    <source>
        <dbReference type="Proteomes" id="UP000515125"/>
    </source>
</evidence>
<evidence type="ECO:0000256" key="3">
    <source>
        <dbReference type="ARBA" id="ARBA00023274"/>
    </source>
</evidence>
<sequence>MVRRMFLPFFSKDRGPPRIRMQVMGTKGRRFYKIVAANQRDPRDGKHMEVLGSYVPIPASSTSVSELRLRFSRVKFWLGVGSSFSLSVGRLLGAAGLVPLPPPIFGWRCRGRYQELLQQQQQHQQLVKESELRSFFKLPSPVRTRRAEEGQKPKKEIIRQIVR</sequence>
<evidence type="ECO:0000256" key="1">
    <source>
        <dbReference type="ARBA" id="ARBA00006668"/>
    </source>
</evidence>
<evidence type="ECO:0000256" key="2">
    <source>
        <dbReference type="ARBA" id="ARBA00022980"/>
    </source>
</evidence>
<dbReference type="InterPro" id="IPR000307">
    <property type="entry name" value="Ribosomal_bS16"/>
</dbReference>
<dbReference type="Proteomes" id="UP000515125">
    <property type="component" value="Unplaced"/>
</dbReference>
<dbReference type="PANTHER" id="PTHR12919">
    <property type="entry name" value="30S RIBOSOMAL PROTEIN S16"/>
    <property type="match status" value="1"/>
</dbReference>
<dbReference type="AlphaFoldDB" id="A0A6P6RXH2"/>
<dbReference type="GeneID" id="113147099"/>
<name>A0A6P6RXH2_9EIME</name>
<dbReference type="GO" id="GO:0032543">
    <property type="term" value="P:mitochondrial translation"/>
    <property type="evidence" value="ECO:0007669"/>
    <property type="project" value="TreeGrafter"/>
</dbReference>
<evidence type="ECO:0000313" key="5">
    <source>
        <dbReference type="RefSeq" id="XP_026192224.1"/>
    </source>
</evidence>
<dbReference type="HAMAP" id="MF_00385">
    <property type="entry name" value="Ribosomal_bS16"/>
    <property type="match status" value="1"/>
</dbReference>
<accession>A0A6P6RXH2</accession>